<dbReference type="RefSeq" id="XP_001008756.3">
    <property type="nucleotide sequence ID" value="XM_001008756.3"/>
</dbReference>
<dbReference type="InParanoid" id="Q22TC7"/>
<gene>
    <name evidence="1" type="ORF">TTHERM_00177920</name>
</gene>
<name>Q22TC7_TETTS</name>
<organism evidence="1 2">
    <name type="scientific">Tetrahymena thermophila (strain SB210)</name>
    <dbReference type="NCBI Taxonomy" id="312017"/>
    <lineage>
        <taxon>Eukaryota</taxon>
        <taxon>Sar</taxon>
        <taxon>Alveolata</taxon>
        <taxon>Ciliophora</taxon>
        <taxon>Intramacronucleata</taxon>
        <taxon>Oligohymenophorea</taxon>
        <taxon>Hymenostomatida</taxon>
        <taxon>Tetrahymenina</taxon>
        <taxon>Tetrahymenidae</taxon>
        <taxon>Tetrahymena</taxon>
    </lineage>
</organism>
<dbReference type="Proteomes" id="UP000009168">
    <property type="component" value="Unassembled WGS sequence"/>
</dbReference>
<dbReference type="AlphaFoldDB" id="Q22TC7"/>
<dbReference type="GeneID" id="7827294"/>
<accession>Q22TC7</accession>
<dbReference type="HOGENOM" id="CLU_493924_0_0_1"/>
<dbReference type="EMBL" id="GG662840">
    <property type="protein sequence ID" value="EAR88511.3"/>
    <property type="molecule type" value="Genomic_DNA"/>
</dbReference>
<proteinExistence type="predicted"/>
<evidence type="ECO:0000313" key="1">
    <source>
        <dbReference type="EMBL" id="EAR88511.3"/>
    </source>
</evidence>
<evidence type="ECO:0000313" key="2">
    <source>
        <dbReference type="Proteomes" id="UP000009168"/>
    </source>
</evidence>
<sequence>MQATANEDAIPNETLLKIELLGNLIKTYKKNKREKQLKQIELEALISTDLQQQLQSQQNSTFIRVSSSSITKKRLLKNSN</sequence>
<reference evidence="2" key="1">
    <citation type="journal article" date="2006" name="PLoS Biol.">
        <title>Macronuclear genome sequence of the ciliate Tetrahymena thermophila, a model eukaryote.</title>
        <authorList>
            <person name="Eisen J.A."/>
            <person name="Coyne R.S."/>
            <person name="Wu M."/>
            <person name="Wu D."/>
            <person name="Thiagarajan M."/>
            <person name="Wortman J.R."/>
            <person name="Badger J.H."/>
            <person name="Ren Q."/>
            <person name="Amedeo P."/>
            <person name="Jones K.M."/>
            <person name="Tallon L.J."/>
            <person name="Delcher A.L."/>
            <person name="Salzberg S.L."/>
            <person name="Silva J.C."/>
            <person name="Haas B.J."/>
            <person name="Majoros W.H."/>
            <person name="Farzad M."/>
            <person name="Carlton J.M."/>
            <person name="Smith R.K. Jr."/>
            <person name="Garg J."/>
            <person name="Pearlman R.E."/>
            <person name="Karrer K.M."/>
            <person name="Sun L."/>
            <person name="Manning G."/>
            <person name="Elde N.C."/>
            <person name="Turkewitz A.P."/>
            <person name="Asai D.J."/>
            <person name="Wilkes D.E."/>
            <person name="Wang Y."/>
            <person name="Cai H."/>
            <person name="Collins K."/>
            <person name="Stewart B.A."/>
            <person name="Lee S.R."/>
            <person name="Wilamowska K."/>
            <person name="Weinberg Z."/>
            <person name="Ruzzo W.L."/>
            <person name="Wloga D."/>
            <person name="Gaertig J."/>
            <person name="Frankel J."/>
            <person name="Tsao C.-C."/>
            <person name="Gorovsky M.A."/>
            <person name="Keeling P.J."/>
            <person name="Waller R.F."/>
            <person name="Patron N.J."/>
            <person name="Cherry J.M."/>
            <person name="Stover N.A."/>
            <person name="Krieger C.J."/>
            <person name="del Toro C."/>
            <person name="Ryder H.F."/>
            <person name="Williamson S.C."/>
            <person name="Barbeau R.A."/>
            <person name="Hamilton E.P."/>
            <person name="Orias E."/>
        </authorList>
    </citation>
    <scope>NUCLEOTIDE SEQUENCE [LARGE SCALE GENOMIC DNA]</scope>
    <source>
        <strain evidence="2">SB210</strain>
    </source>
</reference>
<keyword evidence="2" id="KW-1185">Reference proteome</keyword>
<protein>
    <submittedName>
        <fullName evidence="1">Uncharacterized protein</fullName>
    </submittedName>
</protein>
<dbReference type="KEGG" id="tet:TTHERM_00177920"/>